<evidence type="ECO:0000313" key="1">
    <source>
        <dbReference type="EMBL" id="PCK30432.1"/>
    </source>
</evidence>
<comment type="caution">
    <text evidence="1">The sequence shown here is derived from an EMBL/GenBank/DDBJ whole genome shotgun (WGS) entry which is preliminary data.</text>
</comment>
<dbReference type="Proteomes" id="UP000228621">
    <property type="component" value="Unassembled WGS sequence"/>
</dbReference>
<dbReference type="OrthoDB" id="9970176at2"/>
<evidence type="ECO:0000313" key="2">
    <source>
        <dbReference type="Proteomes" id="UP000228621"/>
    </source>
</evidence>
<dbReference type="RefSeq" id="WP_099643324.1">
    <property type="nucleotide sequence ID" value="NZ_JBBLYV010000001.1"/>
</dbReference>
<proteinExistence type="predicted"/>
<dbReference type="EMBL" id="NKHF01000084">
    <property type="protein sequence ID" value="PCK30432.1"/>
    <property type="molecule type" value="Genomic_DNA"/>
</dbReference>
<reference evidence="2" key="1">
    <citation type="journal article" date="2019" name="Genome Announc.">
        <title>Draft Genome Sequence of Pseudoalteromonas piscicida Strain 36Y ROTHPW, an Hypersaline Seawater Isolate from the South Coast of Sonora, Mexico.</title>
        <authorList>
            <person name="Sanchez-Diaz R."/>
            <person name="Molina-Garza Z.J."/>
            <person name="Cruz-Suarez L.E."/>
            <person name="Selvin J."/>
            <person name="Kiran G.S."/>
            <person name="Ibarra-Gamez J.C."/>
            <person name="Gomez-Gil B."/>
            <person name="Galaviz-Silva L."/>
        </authorList>
    </citation>
    <scope>NUCLEOTIDE SEQUENCE [LARGE SCALE GENOMIC DNA]</scope>
    <source>
        <strain evidence="2">36Y_RITHPW</strain>
    </source>
</reference>
<dbReference type="AlphaFoldDB" id="A0A2A5JLV2"/>
<protein>
    <submittedName>
        <fullName evidence="1">Uncharacterized protein</fullName>
    </submittedName>
</protein>
<name>A0A2A5JLV2_PSEO7</name>
<keyword evidence="2" id="KW-1185">Reference proteome</keyword>
<sequence length="63" mass="7473">MANSNSFNEFTIVVNRERYSENLTARKPSKKDIALSRARHRLEALQDRRDIEREYSVEGLFDE</sequence>
<organism evidence="1 2">
    <name type="scientific">Pseudoalteromonas piscicida</name>
    <dbReference type="NCBI Taxonomy" id="43662"/>
    <lineage>
        <taxon>Bacteria</taxon>
        <taxon>Pseudomonadati</taxon>
        <taxon>Pseudomonadota</taxon>
        <taxon>Gammaproteobacteria</taxon>
        <taxon>Alteromonadales</taxon>
        <taxon>Pseudoalteromonadaceae</taxon>
        <taxon>Pseudoalteromonas</taxon>
    </lineage>
</organism>
<gene>
    <name evidence="1" type="ORF">CEX98_17560</name>
</gene>
<accession>A0A2A5JLV2</accession>